<protein>
    <submittedName>
        <fullName evidence="1">MBL fold metallo-hydrolase</fullName>
    </submittedName>
</protein>
<gene>
    <name evidence="1" type="ORF">GCM10022239_14210</name>
</gene>
<dbReference type="InterPro" id="IPR036866">
    <property type="entry name" value="RibonucZ/Hydroxyglut_hydro"/>
</dbReference>
<dbReference type="EMBL" id="BAABAE010000003">
    <property type="protein sequence ID" value="GAA3739736.1"/>
    <property type="molecule type" value="Genomic_DNA"/>
</dbReference>
<proteinExistence type="predicted"/>
<dbReference type="PANTHER" id="PTHR36839">
    <property type="entry name" value="METALLO-BETA-LACTAMASE FAMILY PROTEIN (AFU_ORTHOLOGUE AFUA_5G12770)"/>
    <property type="match status" value="1"/>
</dbReference>
<dbReference type="RefSeq" id="WP_344755173.1">
    <property type="nucleotide sequence ID" value="NZ_BAABAE010000003.1"/>
</dbReference>
<sequence>MSQSFSLCATCGVEYAHLLPEVCTICADDRQWVPATGQAWTTLDELAAADQRLTWRDGEPGRHVVSTEPTVGIGHSMQVVDAGDGFVLWDPPGYIDDETVARIRGLGPVLGVATSHPHMFGVQVEWGHALDAPVLVNEADAQWLGRPDASIRFWSGKEQLGSVTLHQIGGHFAGSAVALWPAGAGGRGTLLTGDTVFPNPDGWSVGFLRSYPNKIPLSAAVVQRIADDLGRLRFDAVIGNFDNRIESGGHDSIRRSAERHIAWVRGDHDDQT</sequence>
<dbReference type="Proteomes" id="UP001501004">
    <property type="component" value="Unassembled WGS sequence"/>
</dbReference>
<dbReference type="PANTHER" id="PTHR36839:SF1">
    <property type="entry name" value="METALLO-BETA-LACTAMASE FAMILY PROTEIN (AFU_ORTHOLOGUE AFUA_5G12770)"/>
    <property type="match status" value="1"/>
</dbReference>
<keyword evidence="2" id="KW-1185">Reference proteome</keyword>
<evidence type="ECO:0000313" key="1">
    <source>
        <dbReference type="EMBL" id="GAA3739736.1"/>
    </source>
</evidence>
<comment type="caution">
    <text evidence="1">The sequence shown here is derived from an EMBL/GenBank/DDBJ whole genome shotgun (WGS) entry which is preliminary data.</text>
</comment>
<name>A0ABP7FI51_9MICO</name>
<reference evidence="2" key="1">
    <citation type="journal article" date="2019" name="Int. J. Syst. Evol. Microbiol.">
        <title>The Global Catalogue of Microorganisms (GCM) 10K type strain sequencing project: providing services to taxonomists for standard genome sequencing and annotation.</title>
        <authorList>
            <consortium name="The Broad Institute Genomics Platform"/>
            <consortium name="The Broad Institute Genome Sequencing Center for Infectious Disease"/>
            <person name="Wu L."/>
            <person name="Ma J."/>
        </authorList>
    </citation>
    <scope>NUCLEOTIDE SEQUENCE [LARGE SCALE GENOMIC DNA]</scope>
    <source>
        <strain evidence="2">JCM 16949</strain>
    </source>
</reference>
<accession>A0ABP7FI51</accession>
<dbReference type="SUPFAM" id="SSF56281">
    <property type="entry name" value="Metallo-hydrolase/oxidoreductase"/>
    <property type="match status" value="1"/>
</dbReference>
<organism evidence="1 2">
    <name type="scientific">Leifsonella bigeumensis</name>
    <dbReference type="NCBI Taxonomy" id="433643"/>
    <lineage>
        <taxon>Bacteria</taxon>
        <taxon>Bacillati</taxon>
        <taxon>Actinomycetota</taxon>
        <taxon>Actinomycetes</taxon>
        <taxon>Micrococcales</taxon>
        <taxon>Microbacteriaceae</taxon>
        <taxon>Leifsonella</taxon>
    </lineage>
</organism>
<dbReference type="Gene3D" id="3.60.15.10">
    <property type="entry name" value="Ribonuclease Z/Hydroxyacylglutathione hydrolase-like"/>
    <property type="match status" value="1"/>
</dbReference>
<evidence type="ECO:0000313" key="2">
    <source>
        <dbReference type="Proteomes" id="UP001501004"/>
    </source>
</evidence>